<evidence type="ECO:0000313" key="1">
    <source>
        <dbReference type="EMBL" id="MBP0465424.1"/>
    </source>
</evidence>
<proteinExistence type="predicted"/>
<reference evidence="1 2" key="1">
    <citation type="submission" date="2021-03" db="EMBL/GenBank/DDBJ databases">
        <authorList>
            <person name="So Y."/>
        </authorList>
    </citation>
    <scope>NUCLEOTIDE SEQUENCE [LARGE SCALE GENOMIC DNA]</scope>
    <source>
        <strain evidence="1 2">PWR1</strain>
    </source>
</reference>
<protein>
    <submittedName>
        <fullName evidence="1">Uncharacterized protein</fullName>
    </submittedName>
</protein>
<organism evidence="1 2">
    <name type="scientific">Roseomonas nitratireducens</name>
    <dbReference type="NCBI Taxonomy" id="2820810"/>
    <lineage>
        <taxon>Bacteria</taxon>
        <taxon>Pseudomonadati</taxon>
        <taxon>Pseudomonadota</taxon>
        <taxon>Alphaproteobacteria</taxon>
        <taxon>Acetobacterales</taxon>
        <taxon>Roseomonadaceae</taxon>
        <taxon>Roseomonas</taxon>
    </lineage>
</organism>
<name>A0ABS4AVM8_9PROT</name>
<gene>
    <name evidence="1" type="ORF">J5Y09_15970</name>
</gene>
<keyword evidence="2" id="KW-1185">Reference proteome</keyword>
<accession>A0ABS4AVM8</accession>
<comment type="caution">
    <text evidence="1">The sequence shown here is derived from an EMBL/GenBank/DDBJ whole genome shotgun (WGS) entry which is preliminary data.</text>
</comment>
<dbReference type="EMBL" id="JAGIYZ010000015">
    <property type="protein sequence ID" value="MBP0465424.1"/>
    <property type="molecule type" value="Genomic_DNA"/>
</dbReference>
<dbReference type="Proteomes" id="UP000680815">
    <property type="component" value="Unassembled WGS sequence"/>
</dbReference>
<evidence type="ECO:0000313" key="2">
    <source>
        <dbReference type="Proteomes" id="UP000680815"/>
    </source>
</evidence>
<sequence>MAPFEKTRRSAGFTGGFASALLGGQFDGLPVQEKPFAATLGVLGADEMVVQDVRASRHLPRWLLRQHDAAEPAWDSATRPPTDVVNGYRWEM</sequence>
<dbReference type="RefSeq" id="WP_209352814.1">
    <property type="nucleotide sequence ID" value="NZ_JAGIYZ010000015.1"/>
</dbReference>